<keyword evidence="4" id="KW-0131">Cell cycle</keyword>
<evidence type="ECO:0000256" key="2">
    <source>
        <dbReference type="ARBA" id="ARBA00010274"/>
    </source>
</evidence>
<dbReference type="InterPro" id="IPR044275">
    <property type="entry name" value="KRP"/>
</dbReference>
<keyword evidence="7" id="KW-1185">Reference proteome</keyword>
<comment type="similarity">
    <text evidence="2">Belongs to the CDI family. ICK/KRP subfamily.</text>
</comment>
<proteinExistence type="inferred from homology"/>
<dbReference type="EMBL" id="OU503043">
    <property type="protein sequence ID" value="CAI9766460.1"/>
    <property type="molecule type" value="Genomic_DNA"/>
</dbReference>
<evidence type="ECO:0000313" key="6">
    <source>
        <dbReference type="EMBL" id="CAI9766460.1"/>
    </source>
</evidence>
<sequence>MEEYLRKCERVTVRRRAMEEVMQQLISSKKRKLYSELENQYFGDVNFLENSASQEESGISVCTKHDDVVKERNIDLHSEECENEISKSIFSREMTPTSELRGDSDEVLMYSSSTLRKKLPKTVTVHRRKPTAGKMPSTVELEEFFSAAEKYEQKQFAEKYNYDIALDVPLEGRYKWEVCNLQP</sequence>
<evidence type="ECO:0000259" key="5">
    <source>
        <dbReference type="Pfam" id="PF02234"/>
    </source>
</evidence>
<dbReference type="Proteomes" id="UP000834106">
    <property type="component" value="Chromosome 8"/>
</dbReference>
<gene>
    <name evidence="6" type="ORF">FPE_LOCUS13890</name>
</gene>
<dbReference type="GO" id="GO:0005654">
    <property type="term" value="C:nucleoplasm"/>
    <property type="evidence" value="ECO:0007669"/>
    <property type="project" value="UniProtKB-SubCell"/>
</dbReference>
<dbReference type="Gene3D" id="4.10.365.10">
    <property type="entry name" value="p27"/>
    <property type="match status" value="1"/>
</dbReference>
<dbReference type="GO" id="GO:0004861">
    <property type="term" value="F:cyclin-dependent protein serine/threonine kinase inhibitor activity"/>
    <property type="evidence" value="ECO:0007669"/>
    <property type="project" value="InterPro"/>
</dbReference>
<dbReference type="Pfam" id="PF02234">
    <property type="entry name" value="CDI"/>
    <property type="match status" value="1"/>
</dbReference>
<comment type="subcellular location">
    <subcellularLocation>
        <location evidence="1">Nucleus</location>
        <location evidence="1">Nucleoplasm</location>
    </subcellularLocation>
</comment>
<dbReference type="GO" id="GO:0051726">
    <property type="term" value="P:regulation of cell cycle"/>
    <property type="evidence" value="ECO:0007669"/>
    <property type="project" value="InterPro"/>
</dbReference>
<dbReference type="PANTHER" id="PTHR46776">
    <property type="entry name" value="CYCLIN-DEPENDENT KINASE INHIBITOR 4-RELATED"/>
    <property type="match status" value="1"/>
</dbReference>
<reference evidence="6" key="1">
    <citation type="submission" date="2023-05" db="EMBL/GenBank/DDBJ databases">
        <authorList>
            <person name="Huff M."/>
        </authorList>
    </citation>
    <scope>NUCLEOTIDE SEQUENCE</scope>
</reference>
<organism evidence="6 7">
    <name type="scientific">Fraxinus pennsylvanica</name>
    <dbReference type="NCBI Taxonomy" id="56036"/>
    <lineage>
        <taxon>Eukaryota</taxon>
        <taxon>Viridiplantae</taxon>
        <taxon>Streptophyta</taxon>
        <taxon>Embryophyta</taxon>
        <taxon>Tracheophyta</taxon>
        <taxon>Spermatophyta</taxon>
        <taxon>Magnoliopsida</taxon>
        <taxon>eudicotyledons</taxon>
        <taxon>Gunneridae</taxon>
        <taxon>Pentapetalae</taxon>
        <taxon>asterids</taxon>
        <taxon>lamiids</taxon>
        <taxon>Lamiales</taxon>
        <taxon>Oleaceae</taxon>
        <taxon>Oleeae</taxon>
        <taxon>Fraxinus</taxon>
    </lineage>
</organism>
<accession>A0AAD1ZBG9</accession>
<evidence type="ECO:0000256" key="1">
    <source>
        <dbReference type="ARBA" id="ARBA00004642"/>
    </source>
</evidence>
<dbReference type="InterPro" id="IPR044898">
    <property type="entry name" value="CDI_dom_sf"/>
</dbReference>
<name>A0AAD1ZBG9_9LAMI</name>
<evidence type="ECO:0000313" key="7">
    <source>
        <dbReference type="Proteomes" id="UP000834106"/>
    </source>
</evidence>
<protein>
    <recommendedName>
        <fullName evidence="5">Cyclin-dependent kinase inhibitor domain-containing protein</fullName>
    </recommendedName>
</protein>
<feature type="domain" description="Cyclin-dependent kinase inhibitor" evidence="5">
    <location>
        <begin position="135"/>
        <end position="177"/>
    </location>
</feature>
<dbReference type="InterPro" id="IPR003175">
    <property type="entry name" value="CDI_dom"/>
</dbReference>
<dbReference type="AlphaFoldDB" id="A0AAD1ZBG9"/>
<evidence type="ECO:0000256" key="4">
    <source>
        <dbReference type="ARBA" id="ARBA00023306"/>
    </source>
</evidence>
<evidence type="ECO:0000256" key="3">
    <source>
        <dbReference type="ARBA" id="ARBA00023013"/>
    </source>
</evidence>
<keyword evidence="3" id="KW-0649">Protein kinase inhibitor</keyword>